<protein>
    <submittedName>
        <fullName evidence="1">Uncharacterized protein</fullName>
    </submittedName>
</protein>
<sequence length="45" mass="5137">MVELFYKRSGGFISARENLSALAEIYQRLGIFTISNFSFVMMLNA</sequence>
<reference evidence="1 2" key="1">
    <citation type="journal article" date="2019" name="Int. J. Syst. Evol. Microbiol.">
        <title>The Global Catalogue of Microorganisms (GCM) 10K type strain sequencing project: providing services to taxonomists for standard genome sequencing and annotation.</title>
        <authorList>
            <consortium name="The Broad Institute Genomics Platform"/>
            <consortium name="The Broad Institute Genome Sequencing Center for Infectious Disease"/>
            <person name="Wu L."/>
            <person name="Ma J."/>
        </authorList>
    </citation>
    <scope>NUCLEOTIDE SEQUENCE [LARGE SCALE GENOMIC DNA]</scope>
    <source>
        <strain evidence="1 2">JCM 14193</strain>
    </source>
</reference>
<organism evidence="1 2">
    <name type="scientific">Alkalibacillus silvisoli</name>
    <dbReference type="NCBI Taxonomy" id="392823"/>
    <lineage>
        <taxon>Bacteria</taxon>
        <taxon>Bacillati</taxon>
        <taxon>Bacillota</taxon>
        <taxon>Bacilli</taxon>
        <taxon>Bacillales</taxon>
        <taxon>Bacillaceae</taxon>
        <taxon>Alkalibacillus</taxon>
    </lineage>
</organism>
<accession>A0ABN1A9I2</accession>
<dbReference type="EMBL" id="BAAACZ010000029">
    <property type="protein sequence ID" value="GAA0470957.1"/>
    <property type="molecule type" value="Genomic_DNA"/>
</dbReference>
<name>A0ABN1A9I2_9BACI</name>
<evidence type="ECO:0000313" key="1">
    <source>
        <dbReference type="EMBL" id="GAA0470957.1"/>
    </source>
</evidence>
<dbReference type="Proteomes" id="UP001500740">
    <property type="component" value="Unassembled WGS sequence"/>
</dbReference>
<proteinExistence type="predicted"/>
<comment type="caution">
    <text evidence="1">The sequence shown here is derived from an EMBL/GenBank/DDBJ whole genome shotgun (WGS) entry which is preliminary data.</text>
</comment>
<keyword evidence="2" id="KW-1185">Reference proteome</keyword>
<gene>
    <name evidence="1" type="ORF">GCM10008935_28610</name>
</gene>
<evidence type="ECO:0000313" key="2">
    <source>
        <dbReference type="Proteomes" id="UP001500740"/>
    </source>
</evidence>